<feature type="transmembrane region" description="Helical" evidence="6">
    <location>
        <begin position="201"/>
        <end position="220"/>
    </location>
</feature>
<evidence type="ECO:0000256" key="3">
    <source>
        <dbReference type="ARBA" id="ARBA00022692"/>
    </source>
</evidence>
<comment type="caution">
    <text evidence="7">The sequence shown here is derived from an EMBL/GenBank/DDBJ whole genome shotgun (WGS) entry which is preliminary data.</text>
</comment>
<keyword evidence="3 6" id="KW-0812">Transmembrane</keyword>
<dbReference type="GO" id="GO:0022857">
    <property type="term" value="F:transmembrane transporter activity"/>
    <property type="evidence" value="ECO:0007669"/>
    <property type="project" value="InterPro"/>
</dbReference>
<keyword evidence="5 6" id="KW-0472">Membrane</keyword>
<dbReference type="InterPro" id="IPR037294">
    <property type="entry name" value="ABC_BtuC-like"/>
</dbReference>
<organism evidence="7 8">
    <name type="scientific">Caproiciproducens galactitolivorans</name>
    <dbReference type="NCBI Taxonomy" id="642589"/>
    <lineage>
        <taxon>Bacteria</taxon>
        <taxon>Bacillati</taxon>
        <taxon>Bacillota</taxon>
        <taxon>Clostridia</taxon>
        <taxon>Eubacteriales</taxon>
        <taxon>Acutalibacteraceae</taxon>
        <taxon>Caproiciproducens</taxon>
    </lineage>
</organism>
<evidence type="ECO:0000256" key="1">
    <source>
        <dbReference type="ARBA" id="ARBA00004651"/>
    </source>
</evidence>
<evidence type="ECO:0000256" key="4">
    <source>
        <dbReference type="ARBA" id="ARBA00022989"/>
    </source>
</evidence>
<dbReference type="CDD" id="cd06580">
    <property type="entry name" value="TM_PBP1_transp_TpRbsC_like"/>
    <property type="match status" value="1"/>
</dbReference>
<reference evidence="7 8" key="1">
    <citation type="submission" date="2019-04" db="EMBL/GenBank/DDBJ databases">
        <authorList>
            <person name="Poehlein A."/>
            <person name="Bengelsdorf F.R."/>
            <person name="Duerre P."/>
            <person name="Daniel R."/>
        </authorList>
    </citation>
    <scope>NUCLEOTIDE SEQUENCE [LARGE SCALE GENOMIC DNA]</scope>
    <source>
        <strain evidence="7 8">BS-1</strain>
    </source>
</reference>
<gene>
    <name evidence="7" type="ORF">CAGA_06440</name>
</gene>
<dbReference type="AlphaFoldDB" id="A0A4Z0YCW4"/>
<keyword evidence="2" id="KW-1003">Cell membrane</keyword>
<dbReference type="EMBL" id="SRMQ01000002">
    <property type="protein sequence ID" value="TGJ77275.1"/>
    <property type="molecule type" value="Genomic_DNA"/>
</dbReference>
<dbReference type="RefSeq" id="WP_135657639.1">
    <property type="nucleotide sequence ID" value="NZ_JAJUFJ010000002.1"/>
</dbReference>
<evidence type="ECO:0000256" key="5">
    <source>
        <dbReference type="ARBA" id="ARBA00023136"/>
    </source>
</evidence>
<proteinExistence type="predicted"/>
<comment type="subcellular location">
    <subcellularLocation>
        <location evidence="1">Cell membrane</location>
        <topology evidence="1">Multi-pass membrane protein</topology>
    </subcellularLocation>
</comment>
<keyword evidence="8" id="KW-1185">Reference proteome</keyword>
<feature type="transmembrane region" description="Helical" evidence="6">
    <location>
        <begin position="12"/>
        <end position="33"/>
    </location>
</feature>
<dbReference type="PANTHER" id="PTHR43370:SF1">
    <property type="entry name" value="GUANOSINE ABC TRANSPORTER PERMEASE PROTEIN NUPQ"/>
    <property type="match status" value="1"/>
</dbReference>
<feature type="transmembrane region" description="Helical" evidence="6">
    <location>
        <begin position="278"/>
        <end position="297"/>
    </location>
</feature>
<protein>
    <submittedName>
        <fullName evidence="7">Beta-methylgalactoside transporter inner membrane component</fullName>
    </submittedName>
</protein>
<feature type="transmembrane region" description="Helical" evidence="6">
    <location>
        <begin position="94"/>
        <end position="117"/>
    </location>
</feature>
<dbReference type="PANTHER" id="PTHR43370">
    <property type="entry name" value="SUGAR ABC TRANSPORTER INTEGRAL MEMBRANE PROTEIN-RELATED"/>
    <property type="match status" value="1"/>
</dbReference>
<evidence type="ECO:0000313" key="7">
    <source>
        <dbReference type="EMBL" id="TGJ77275.1"/>
    </source>
</evidence>
<feature type="transmembrane region" description="Helical" evidence="6">
    <location>
        <begin position="154"/>
        <end position="171"/>
    </location>
</feature>
<accession>A0A4Z0YCW4</accession>
<evidence type="ECO:0000256" key="6">
    <source>
        <dbReference type="SAM" id="Phobius"/>
    </source>
</evidence>
<name>A0A4Z0YCW4_9FIRM</name>
<evidence type="ECO:0000313" key="8">
    <source>
        <dbReference type="Proteomes" id="UP000297714"/>
    </source>
</evidence>
<sequence length="309" mass="32424">MNAVMATIFSASFLFSVIRLTTPILLAALAALITDRAGVMNIGLEGIMLCSALAGVVASAAFHSAFLGLIFAIITGVVFGLIMAYSALNLKADIILVGIAINLMASGGTIFVLYSICGDKGNSTSLKSLTMPSINIPVIGNIPVLGSILSGHNLLTYIAFLSVFLIWLLLYKTPLGLRIRVVGENPNAAESVGINVRKIQYIVLIISGVLASIGGAYMSMGYMDKFSRDMVAGRGFIALAAEALGTGTPVGIMGSSLIFGAADALATNLQVLNIPVQFVQMIPYALTIVGLIVYSVMRNRKEKKIGISK</sequence>
<dbReference type="OrthoDB" id="9792579at2"/>
<feature type="transmembrane region" description="Helical" evidence="6">
    <location>
        <begin position="65"/>
        <end position="88"/>
    </location>
</feature>
<dbReference type="Proteomes" id="UP000297714">
    <property type="component" value="Unassembled WGS sequence"/>
</dbReference>
<keyword evidence="4 6" id="KW-1133">Transmembrane helix</keyword>
<dbReference type="Pfam" id="PF02653">
    <property type="entry name" value="BPD_transp_2"/>
    <property type="match status" value="1"/>
</dbReference>
<evidence type="ECO:0000256" key="2">
    <source>
        <dbReference type="ARBA" id="ARBA00022475"/>
    </source>
</evidence>
<dbReference type="InterPro" id="IPR001851">
    <property type="entry name" value="ABC_transp_permease"/>
</dbReference>
<dbReference type="Gene3D" id="1.10.3470.10">
    <property type="entry name" value="ABC transporter involved in vitamin B12 uptake, BtuC"/>
    <property type="match status" value="1"/>
</dbReference>
<feature type="transmembrane region" description="Helical" evidence="6">
    <location>
        <begin position="39"/>
        <end position="58"/>
    </location>
</feature>
<dbReference type="GO" id="GO:0005886">
    <property type="term" value="C:plasma membrane"/>
    <property type="evidence" value="ECO:0007669"/>
    <property type="project" value="UniProtKB-SubCell"/>
</dbReference>